<dbReference type="Proteomes" id="UP000257706">
    <property type="component" value="Unassembled WGS sequence"/>
</dbReference>
<reference evidence="1 2" key="1">
    <citation type="journal article" date="2018" name="Nat. Biotechnol.">
        <title>A standardized bacterial taxonomy based on genome phylogeny substantially revises the tree of life.</title>
        <authorList>
            <person name="Parks D.H."/>
            <person name="Chuvochina M."/>
            <person name="Waite D.W."/>
            <person name="Rinke C."/>
            <person name="Skarshewski A."/>
            <person name="Chaumeil P.A."/>
            <person name="Hugenholtz P."/>
        </authorList>
    </citation>
    <scope>NUCLEOTIDE SEQUENCE [LARGE SCALE GENOMIC DNA]</scope>
    <source>
        <strain evidence="1">UBA8739</strain>
    </source>
</reference>
<evidence type="ECO:0000313" key="1">
    <source>
        <dbReference type="EMBL" id="HAE48706.1"/>
    </source>
</evidence>
<proteinExistence type="predicted"/>
<gene>
    <name evidence="1" type="ORF">DCK97_14915</name>
</gene>
<dbReference type="PROSITE" id="PS51318">
    <property type="entry name" value="TAT"/>
    <property type="match status" value="1"/>
</dbReference>
<organism evidence="1 2">
    <name type="scientific">Tistrella mobilis</name>
    <dbReference type="NCBI Taxonomy" id="171437"/>
    <lineage>
        <taxon>Bacteria</taxon>
        <taxon>Pseudomonadati</taxon>
        <taxon>Pseudomonadota</taxon>
        <taxon>Alphaproteobacteria</taxon>
        <taxon>Geminicoccales</taxon>
        <taxon>Geminicoccaceae</taxon>
        <taxon>Tistrella</taxon>
    </lineage>
</organism>
<name>A0A3B9ILV3_9PROT</name>
<protein>
    <submittedName>
        <fullName evidence="1">Gluconate 2-dehydrogenase</fullName>
    </submittedName>
</protein>
<dbReference type="AlphaFoldDB" id="A0A3B9ILV3"/>
<dbReference type="Pfam" id="PF13618">
    <property type="entry name" value="Gluconate_2-dh3"/>
    <property type="match status" value="1"/>
</dbReference>
<sequence length="254" mass="27090">MLPDEPQGLSRRSLLTGAGALGVGVGVVTAAPGAALVRQAGAKEASPPATAPGQAAQPDAVAGYQSLGIEEAAIVEALVAHMWPADDLSPDGVALGIAVFIDRQLAGAYGQGDRLYLSGPFRQGKPEHGYQLACTPEAYFKTGLRHLAETSARRHAAPPDRLTPDQLEALLHDISETPPEPGAFDLKAWFNELFYPLFVRGAFADPIYGGNRDKQAWRMIGYPGLPATYTTDMVTWRGRRHPASDTPMSIQDFS</sequence>
<dbReference type="InterPro" id="IPR006311">
    <property type="entry name" value="TAT_signal"/>
</dbReference>
<comment type="caution">
    <text evidence="1">The sequence shown here is derived from an EMBL/GenBank/DDBJ whole genome shotgun (WGS) entry which is preliminary data.</text>
</comment>
<dbReference type="InterPro" id="IPR027056">
    <property type="entry name" value="Gluconate_2DH_su3"/>
</dbReference>
<dbReference type="EMBL" id="DMAI01000236">
    <property type="protein sequence ID" value="HAE48706.1"/>
    <property type="molecule type" value="Genomic_DNA"/>
</dbReference>
<accession>A0A3B9ILV3</accession>
<evidence type="ECO:0000313" key="2">
    <source>
        <dbReference type="Proteomes" id="UP000257706"/>
    </source>
</evidence>